<evidence type="ECO:0000256" key="3">
    <source>
        <dbReference type="ARBA" id="ARBA00008741"/>
    </source>
</evidence>
<reference evidence="13 14" key="1">
    <citation type="submission" date="2021-04" db="EMBL/GenBank/DDBJ databases">
        <authorList>
            <person name="Pira H."/>
            <person name="Risdian C."/>
            <person name="Wink J."/>
        </authorList>
    </citation>
    <scope>NUCLEOTIDE SEQUENCE [LARGE SCALE GENOMIC DNA]</scope>
    <source>
        <strain evidence="13 14">WH131</strain>
    </source>
</reference>
<dbReference type="RefSeq" id="WP_218318015.1">
    <property type="nucleotide sequence ID" value="NZ_JAGSPB010000003.1"/>
</dbReference>
<name>A0ABS6SSZ8_9SPHN</name>
<evidence type="ECO:0000256" key="4">
    <source>
        <dbReference type="ARBA" id="ARBA00016461"/>
    </source>
</evidence>
<accession>A0ABS6SSZ8</accession>
<comment type="similarity">
    <text evidence="3">Belongs to the CcmD/CycX/HelD family.</text>
</comment>
<evidence type="ECO:0000256" key="2">
    <source>
        <dbReference type="ARBA" id="ARBA00004377"/>
    </source>
</evidence>
<proteinExistence type="inferred from homology"/>
<dbReference type="EMBL" id="JAGSPB010000003">
    <property type="protein sequence ID" value="MBV7267503.1"/>
    <property type="molecule type" value="Genomic_DNA"/>
</dbReference>
<comment type="subcellular location">
    <subcellularLocation>
        <location evidence="2">Cell inner membrane</location>
        <topology evidence="2">Single-pass membrane protein</topology>
    </subcellularLocation>
</comment>
<evidence type="ECO:0000256" key="12">
    <source>
        <dbReference type="SAM" id="Phobius"/>
    </source>
</evidence>
<dbReference type="NCBIfam" id="TIGR03141">
    <property type="entry name" value="cytochro_ccmD"/>
    <property type="match status" value="1"/>
</dbReference>
<evidence type="ECO:0000256" key="10">
    <source>
        <dbReference type="ARBA" id="ARBA00022989"/>
    </source>
</evidence>
<comment type="caution">
    <text evidence="13">The sequence shown here is derived from an EMBL/GenBank/DDBJ whole genome shotgun (WGS) entry which is preliminary data.</text>
</comment>
<evidence type="ECO:0000313" key="13">
    <source>
        <dbReference type="EMBL" id="MBV7267503.1"/>
    </source>
</evidence>
<keyword evidence="7" id="KW-0997">Cell inner membrane</keyword>
<sequence length="50" mass="5957">MREALDHWDFVIAAYAIGVGALGLLIAWSWQAMRRAERRRDETKRQRTQR</sequence>
<keyword evidence="5" id="KW-0813">Transport</keyword>
<evidence type="ECO:0000256" key="8">
    <source>
        <dbReference type="ARBA" id="ARBA00022692"/>
    </source>
</evidence>
<keyword evidence="11 12" id="KW-0472">Membrane</keyword>
<comment type="function">
    <text evidence="1">Required for the export of heme to the periplasm for the biogenesis of c-type cytochromes.</text>
</comment>
<evidence type="ECO:0000313" key="14">
    <source>
        <dbReference type="Proteomes" id="UP000699975"/>
    </source>
</evidence>
<dbReference type="Proteomes" id="UP000699975">
    <property type="component" value="Unassembled WGS sequence"/>
</dbReference>
<protein>
    <recommendedName>
        <fullName evidence="4">Heme exporter protein D</fullName>
    </recommendedName>
</protein>
<keyword evidence="8 12" id="KW-0812">Transmembrane</keyword>
<keyword evidence="9" id="KW-0201">Cytochrome c-type biogenesis</keyword>
<evidence type="ECO:0000256" key="7">
    <source>
        <dbReference type="ARBA" id="ARBA00022519"/>
    </source>
</evidence>
<keyword evidence="14" id="KW-1185">Reference proteome</keyword>
<evidence type="ECO:0000256" key="5">
    <source>
        <dbReference type="ARBA" id="ARBA00022448"/>
    </source>
</evidence>
<feature type="transmembrane region" description="Helical" evidence="12">
    <location>
        <begin position="12"/>
        <end position="30"/>
    </location>
</feature>
<evidence type="ECO:0000256" key="9">
    <source>
        <dbReference type="ARBA" id="ARBA00022748"/>
    </source>
</evidence>
<dbReference type="InterPro" id="IPR007078">
    <property type="entry name" value="Haem_export_protD_CcmD"/>
</dbReference>
<evidence type="ECO:0000256" key="1">
    <source>
        <dbReference type="ARBA" id="ARBA00002442"/>
    </source>
</evidence>
<organism evidence="13 14">
    <name type="scientific">Erythrobacter ani</name>
    <dbReference type="NCBI Taxonomy" id="2827235"/>
    <lineage>
        <taxon>Bacteria</taxon>
        <taxon>Pseudomonadati</taxon>
        <taxon>Pseudomonadota</taxon>
        <taxon>Alphaproteobacteria</taxon>
        <taxon>Sphingomonadales</taxon>
        <taxon>Erythrobacteraceae</taxon>
        <taxon>Erythrobacter/Porphyrobacter group</taxon>
        <taxon>Erythrobacter</taxon>
    </lineage>
</organism>
<evidence type="ECO:0000256" key="6">
    <source>
        <dbReference type="ARBA" id="ARBA00022475"/>
    </source>
</evidence>
<keyword evidence="6" id="KW-1003">Cell membrane</keyword>
<evidence type="ECO:0000256" key="11">
    <source>
        <dbReference type="ARBA" id="ARBA00023136"/>
    </source>
</evidence>
<gene>
    <name evidence="13" type="primary">ccmD</name>
    <name evidence="13" type="ORF">KCG45_15050</name>
</gene>
<keyword evidence="10 12" id="KW-1133">Transmembrane helix</keyword>